<dbReference type="SMART" id="SM00398">
    <property type="entry name" value="HMG"/>
    <property type="match status" value="2"/>
</dbReference>
<keyword evidence="6" id="KW-1185">Reference proteome</keyword>
<dbReference type="PANTHER" id="PTHR48112">
    <property type="entry name" value="HIGH MOBILITY GROUP PROTEIN DSP1"/>
    <property type="match status" value="1"/>
</dbReference>
<feature type="domain" description="HMG box" evidence="4">
    <location>
        <begin position="99"/>
        <end position="178"/>
    </location>
</feature>
<keyword evidence="2" id="KW-0539">Nucleus</keyword>
<feature type="compositionally biased region" description="Low complexity" evidence="3">
    <location>
        <begin position="53"/>
        <end position="63"/>
    </location>
</feature>
<keyword evidence="1 2" id="KW-0238">DNA-binding</keyword>
<dbReference type="GO" id="GO:0005634">
    <property type="term" value="C:nucleus"/>
    <property type="evidence" value="ECO:0007669"/>
    <property type="project" value="UniProtKB-UniRule"/>
</dbReference>
<dbReference type="EMBL" id="CP119953">
    <property type="protein sequence ID" value="WFC95965.1"/>
    <property type="molecule type" value="Genomic_DNA"/>
</dbReference>
<dbReference type="PANTHER" id="PTHR48112:SF22">
    <property type="entry name" value="MITOCHONDRIAL TRANSCRIPTION FACTOR A, ISOFORM B"/>
    <property type="match status" value="1"/>
</dbReference>
<dbReference type="GO" id="GO:0003677">
    <property type="term" value="F:DNA binding"/>
    <property type="evidence" value="ECO:0007669"/>
    <property type="project" value="UniProtKB-UniRule"/>
</dbReference>
<proteinExistence type="predicted"/>
<sequence>MLLNRVFVASALRSVFVRPSPFVALRAQLTTSVPLQLAKSAEKPKEKPKRATKSATKSTSKSQAKADKPKKKAKPAKKDKPWEARDANGKLLPLPMESKPTRRSSFLIYFTERLPQLKNKEEFRKVSPSTGKSVVDVTAVTSAVGKEWKTLPDAERQRIDKLAAQAKQQYEKDLKAWQDKLTPEDIRRQNLYYAHQRKLGKHMPSNLKDPSAPKRPQGAFLFFVQHLRETEPSGEPVHVIAKRAGERWKAMGAQEKHPFETKAQGEHELYQQALEKYKKATGHA</sequence>
<evidence type="ECO:0000259" key="4">
    <source>
        <dbReference type="PROSITE" id="PS50118"/>
    </source>
</evidence>
<reference evidence="5" key="1">
    <citation type="submission" date="2023-03" db="EMBL/GenBank/DDBJ databases">
        <title>Mating type loci evolution in Malassezia.</title>
        <authorList>
            <person name="Coelho M.A."/>
        </authorList>
    </citation>
    <scope>NUCLEOTIDE SEQUENCE</scope>
    <source>
        <strain evidence="5">CBS 14135</strain>
    </source>
</reference>
<dbReference type="Proteomes" id="UP001216638">
    <property type="component" value="Chromosome 3"/>
</dbReference>
<dbReference type="PROSITE" id="PS50118">
    <property type="entry name" value="HMG_BOX_2"/>
    <property type="match status" value="2"/>
</dbReference>
<protein>
    <recommendedName>
        <fullName evidence="4">HMG box domain-containing protein</fullName>
    </recommendedName>
</protein>
<organism evidence="5 6">
    <name type="scientific">Malassezia brasiliensis</name>
    <dbReference type="NCBI Taxonomy" id="1821822"/>
    <lineage>
        <taxon>Eukaryota</taxon>
        <taxon>Fungi</taxon>
        <taxon>Dikarya</taxon>
        <taxon>Basidiomycota</taxon>
        <taxon>Ustilaginomycotina</taxon>
        <taxon>Malasseziomycetes</taxon>
        <taxon>Malasseziales</taxon>
        <taxon>Malasseziaceae</taxon>
        <taxon>Malassezia</taxon>
    </lineage>
</organism>
<feature type="domain" description="HMG box" evidence="4">
    <location>
        <begin position="213"/>
        <end position="278"/>
    </location>
</feature>
<evidence type="ECO:0000256" key="2">
    <source>
        <dbReference type="PROSITE-ProRule" id="PRU00267"/>
    </source>
</evidence>
<dbReference type="AlphaFoldDB" id="A0AAF0DYN2"/>
<dbReference type="SUPFAM" id="SSF47095">
    <property type="entry name" value="HMG-box"/>
    <property type="match status" value="2"/>
</dbReference>
<feature type="DNA-binding region" description="HMG box" evidence="2">
    <location>
        <begin position="213"/>
        <end position="278"/>
    </location>
</feature>
<dbReference type="InterPro" id="IPR009071">
    <property type="entry name" value="HMG_box_dom"/>
</dbReference>
<dbReference type="InterPro" id="IPR050342">
    <property type="entry name" value="HMGB"/>
</dbReference>
<dbReference type="InterPro" id="IPR036910">
    <property type="entry name" value="HMG_box_dom_sf"/>
</dbReference>
<evidence type="ECO:0000256" key="3">
    <source>
        <dbReference type="SAM" id="MobiDB-lite"/>
    </source>
</evidence>
<feature type="compositionally biased region" description="Basic and acidic residues" evidence="3">
    <location>
        <begin position="76"/>
        <end position="88"/>
    </location>
</feature>
<dbReference type="Gene3D" id="1.10.30.10">
    <property type="entry name" value="High mobility group box domain"/>
    <property type="match status" value="2"/>
</dbReference>
<dbReference type="Pfam" id="PF00505">
    <property type="entry name" value="HMG_box"/>
    <property type="match status" value="2"/>
</dbReference>
<name>A0AAF0DYN2_9BASI</name>
<evidence type="ECO:0000313" key="6">
    <source>
        <dbReference type="Proteomes" id="UP001216638"/>
    </source>
</evidence>
<gene>
    <name evidence="5" type="ORF">MBRA1_002621</name>
</gene>
<feature type="DNA-binding region" description="HMG box" evidence="2">
    <location>
        <begin position="99"/>
        <end position="178"/>
    </location>
</feature>
<evidence type="ECO:0000313" key="5">
    <source>
        <dbReference type="EMBL" id="WFC95965.1"/>
    </source>
</evidence>
<accession>A0AAF0DYN2</accession>
<feature type="region of interest" description="Disordered" evidence="3">
    <location>
        <begin position="38"/>
        <end position="98"/>
    </location>
</feature>
<evidence type="ECO:0000256" key="1">
    <source>
        <dbReference type="ARBA" id="ARBA00023125"/>
    </source>
</evidence>